<dbReference type="Proteomes" id="UP000774326">
    <property type="component" value="Unassembled WGS sequence"/>
</dbReference>
<organism evidence="1 2">
    <name type="scientific">Wickerhamomyces pijperi</name>
    <name type="common">Yeast</name>
    <name type="synonym">Pichia pijperi</name>
    <dbReference type="NCBI Taxonomy" id="599730"/>
    <lineage>
        <taxon>Eukaryota</taxon>
        <taxon>Fungi</taxon>
        <taxon>Dikarya</taxon>
        <taxon>Ascomycota</taxon>
        <taxon>Saccharomycotina</taxon>
        <taxon>Saccharomycetes</taxon>
        <taxon>Phaffomycetales</taxon>
        <taxon>Wickerhamomycetaceae</taxon>
        <taxon>Wickerhamomyces</taxon>
    </lineage>
</organism>
<evidence type="ECO:0000313" key="1">
    <source>
        <dbReference type="EMBL" id="KAH3681451.1"/>
    </source>
</evidence>
<protein>
    <submittedName>
        <fullName evidence="1">Uncharacterized protein</fullName>
    </submittedName>
</protein>
<comment type="caution">
    <text evidence="1">The sequence shown here is derived from an EMBL/GenBank/DDBJ whole genome shotgun (WGS) entry which is preliminary data.</text>
</comment>
<name>A0A9P8TJT0_WICPI</name>
<proteinExistence type="predicted"/>
<keyword evidence="2" id="KW-1185">Reference proteome</keyword>
<reference evidence="1" key="1">
    <citation type="journal article" date="2021" name="Open Biol.">
        <title>Shared evolutionary footprints suggest mitochondrial oxidative damage underlies multiple complex I losses in fungi.</title>
        <authorList>
            <person name="Schikora-Tamarit M.A."/>
            <person name="Marcet-Houben M."/>
            <person name="Nosek J."/>
            <person name="Gabaldon T."/>
        </authorList>
    </citation>
    <scope>NUCLEOTIDE SEQUENCE</scope>
    <source>
        <strain evidence="1">CBS2887</strain>
    </source>
</reference>
<dbReference type="EMBL" id="JAEUBG010004417">
    <property type="protein sequence ID" value="KAH3681451.1"/>
    <property type="molecule type" value="Genomic_DNA"/>
</dbReference>
<sequence>MPDIFKLTTRFFRREFILLTSMISMSKPQSSMDSTKASSLSLALEFTMNSPVLETTEMEKSERKGKSLMAVVMEEAQAAQVMPEMMASTLYKSGSSGSVLDN</sequence>
<reference evidence="1" key="2">
    <citation type="submission" date="2021-01" db="EMBL/GenBank/DDBJ databases">
        <authorList>
            <person name="Schikora-Tamarit M.A."/>
        </authorList>
    </citation>
    <scope>NUCLEOTIDE SEQUENCE</scope>
    <source>
        <strain evidence="1">CBS2887</strain>
    </source>
</reference>
<gene>
    <name evidence="1" type="ORF">WICPIJ_007608</name>
</gene>
<dbReference type="AlphaFoldDB" id="A0A9P8TJT0"/>
<evidence type="ECO:0000313" key="2">
    <source>
        <dbReference type="Proteomes" id="UP000774326"/>
    </source>
</evidence>
<accession>A0A9P8TJT0</accession>